<dbReference type="Gene3D" id="3.30.590.10">
    <property type="entry name" value="Glutamine synthetase/guanido kinase, catalytic domain"/>
    <property type="match status" value="1"/>
</dbReference>
<evidence type="ECO:0000256" key="3">
    <source>
        <dbReference type="PROSITE-ProRule" id="PRU01331"/>
    </source>
</evidence>
<dbReference type="RefSeq" id="WP_209649332.1">
    <property type="nucleotide sequence ID" value="NZ_JAGGLL010000003.1"/>
</dbReference>
<dbReference type="EC" id="6.3.1.2" evidence="2"/>
<dbReference type="Pfam" id="PF00120">
    <property type="entry name" value="Gln-synt_C"/>
    <property type="match status" value="1"/>
</dbReference>
<evidence type="ECO:0000313" key="6">
    <source>
        <dbReference type="EMBL" id="MBP2020862.1"/>
    </source>
</evidence>
<evidence type="ECO:0000313" key="7">
    <source>
        <dbReference type="Proteomes" id="UP001519308"/>
    </source>
</evidence>
<dbReference type="PANTHER" id="PTHR43407:SF1">
    <property type="entry name" value="LENGSIN"/>
    <property type="match status" value="1"/>
</dbReference>
<dbReference type="InterPro" id="IPR014746">
    <property type="entry name" value="Gln_synth/guanido_kin_cat_dom"/>
</dbReference>
<name>A0ABS4JZ95_9CLOT</name>
<dbReference type="GO" id="GO:0004356">
    <property type="term" value="F:glutamine synthetase activity"/>
    <property type="evidence" value="ECO:0007669"/>
    <property type="project" value="UniProtKB-EC"/>
</dbReference>
<keyword evidence="6" id="KW-0436">Ligase</keyword>
<dbReference type="PROSITE" id="PS51987">
    <property type="entry name" value="GS_CATALYTIC"/>
    <property type="match status" value="1"/>
</dbReference>
<dbReference type="SMART" id="SM01230">
    <property type="entry name" value="Gln-synt_C"/>
    <property type="match status" value="1"/>
</dbReference>
<evidence type="ECO:0000256" key="1">
    <source>
        <dbReference type="ARBA" id="ARBA00009897"/>
    </source>
</evidence>
<dbReference type="EMBL" id="JAGGLL010000003">
    <property type="protein sequence ID" value="MBP2020862.1"/>
    <property type="molecule type" value="Genomic_DNA"/>
</dbReference>
<dbReference type="InterPro" id="IPR008146">
    <property type="entry name" value="Gln_synth_cat_dom"/>
</dbReference>
<dbReference type="PANTHER" id="PTHR43407">
    <property type="entry name" value="GLUTAMINE SYNTHETASE"/>
    <property type="match status" value="1"/>
</dbReference>
<dbReference type="Proteomes" id="UP001519308">
    <property type="component" value="Unassembled WGS sequence"/>
</dbReference>
<accession>A0ABS4JZ95</accession>
<protein>
    <recommendedName>
        <fullName evidence="2">glutamine synthetase</fullName>
        <ecNumber evidence="2">6.3.1.2</ecNumber>
    </recommendedName>
</protein>
<evidence type="ECO:0000256" key="4">
    <source>
        <dbReference type="RuleBase" id="RU000384"/>
    </source>
</evidence>
<reference evidence="6 7" key="1">
    <citation type="submission" date="2021-03" db="EMBL/GenBank/DDBJ databases">
        <title>Genomic Encyclopedia of Type Strains, Phase IV (KMG-IV): sequencing the most valuable type-strain genomes for metagenomic binning, comparative biology and taxonomic classification.</title>
        <authorList>
            <person name="Goeker M."/>
        </authorList>
    </citation>
    <scope>NUCLEOTIDE SEQUENCE [LARGE SCALE GENOMIC DNA]</scope>
    <source>
        <strain evidence="6 7">DSM 28650</strain>
    </source>
</reference>
<evidence type="ECO:0000259" key="5">
    <source>
        <dbReference type="PROSITE" id="PS51987"/>
    </source>
</evidence>
<sequence>MNNNLLYFIGKENHNKERLIEILGQHKEIKFISLVGVDFLGNETDEKIPVKNFIESIDTFLYGISVQTDGSSVILPEIATLNNAKVDMKVDLECNWFVDYNYENIDEYTNMPTGTLRIPCHLYHNNVAVDCRNILKNSVDYFQGELLELLKKSPECLNSIGISFENIEKVLITAATELEFWVKTPNEFAELEELSTSEVLKEQYWKRTKGTVRTALEQALTMLENYGLEPEMGHKEVGGVKAKLTEGGSYNHIMEQLEIDWKYSNAIQACDNELLAREVIKEVFRRNGLDVTFQAKPMDEVAGNGKHLHIGVNIKLKDGKVINLFHNMNDFISEIGYGALMGILKNYEVINPFVSSSNGAFRRLKPGFEAPVCIVTSLGHEVNQPSRNRTILIGLIRDMDNPMATRFELRSPNPHTNIYLVLSAMNVAMLNGIKYALKNKKTCNELLKELSKKPGDIVEYLEESRAYRSEEDVFEHYSEEEREEYFGKAPRTVFENILNFQHTNKLKTLKEGSVFTEEILNSYKTAILSRWMTEIEHRLIPNYISEIRSIKKGCNDELTEYDIEKWGEISKIREYIMKDSYTRKSLFSQIKDSISNSDFEKLSNLQIQLDSEMKNLRKLYADYRRNLMSL</sequence>
<evidence type="ECO:0000256" key="2">
    <source>
        <dbReference type="ARBA" id="ARBA00012937"/>
    </source>
</evidence>
<feature type="domain" description="GS catalytic" evidence="5">
    <location>
        <begin position="131"/>
        <end position="550"/>
    </location>
</feature>
<proteinExistence type="inferred from homology"/>
<gene>
    <name evidence="6" type="ORF">J2Z44_000646</name>
</gene>
<keyword evidence="7" id="KW-1185">Reference proteome</keyword>
<organism evidence="6 7">
    <name type="scientific">Clostridium punense</name>
    <dbReference type="NCBI Taxonomy" id="1054297"/>
    <lineage>
        <taxon>Bacteria</taxon>
        <taxon>Bacillati</taxon>
        <taxon>Bacillota</taxon>
        <taxon>Clostridia</taxon>
        <taxon>Eubacteriales</taxon>
        <taxon>Clostridiaceae</taxon>
        <taxon>Clostridium</taxon>
    </lineage>
</organism>
<dbReference type="SUPFAM" id="SSF55931">
    <property type="entry name" value="Glutamine synthetase/guanido kinase"/>
    <property type="match status" value="1"/>
</dbReference>
<comment type="caution">
    <text evidence="6">The sequence shown here is derived from an EMBL/GenBank/DDBJ whole genome shotgun (WGS) entry which is preliminary data.</text>
</comment>
<comment type="similarity">
    <text evidence="1 3 4">Belongs to the glutamine synthetase family.</text>
</comment>